<dbReference type="InterPro" id="IPR033756">
    <property type="entry name" value="YlxH/NBP35"/>
</dbReference>
<dbReference type="PANTHER" id="PTHR32309:SF13">
    <property type="entry name" value="FERRIC ENTEROBACTIN TRANSPORT PROTEIN FEPE"/>
    <property type="match status" value="1"/>
</dbReference>
<keyword evidence="2" id="KW-0067">ATP-binding</keyword>
<dbReference type="GO" id="GO:0005886">
    <property type="term" value="C:plasma membrane"/>
    <property type="evidence" value="ECO:0007669"/>
    <property type="project" value="TreeGrafter"/>
</dbReference>
<dbReference type="InterPro" id="IPR005702">
    <property type="entry name" value="Wzc-like_C"/>
</dbReference>
<sequence>MNWSRLPALPVDPSWLESQRIVSFQRRHKAALAFDIMRTKLLKDAREHGWKTLGVTAPTAGCGKATVAANLAISLTKHEKLRVGLIDLDLRRPRIASIFAQNGQISTEDYLRGECRASDFLVRIGDNLAIGASRDAVGHPAELLHGPEAAQTLTRLRDELNADMLIFNLPALLDGDDCLGMLPLVETSLLAVGAEYSTVSDIDIAERELQAQTRLLGVVLNKCQYTSEQSANFQV</sequence>
<dbReference type="InterPro" id="IPR027417">
    <property type="entry name" value="P-loop_NTPase"/>
</dbReference>
<accession>A0A0F5QDV4</accession>
<protein>
    <submittedName>
        <fullName evidence="3">Uncharacterized protein</fullName>
    </submittedName>
</protein>
<dbReference type="EMBL" id="LANJ01000012">
    <property type="protein sequence ID" value="KKC38906.1"/>
    <property type="molecule type" value="Genomic_DNA"/>
</dbReference>
<dbReference type="CDD" id="cd05387">
    <property type="entry name" value="BY-kinase"/>
    <property type="match status" value="1"/>
</dbReference>
<dbReference type="GO" id="GO:0005524">
    <property type="term" value="F:ATP binding"/>
    <property type="evidence" value="ECO:0007669"/>
    <property type="project" value="UniProtKB-KW"/>
</dbReference>
<dbReference type="Proteomes" id="UP000033411">
    <property type="component" value="Unassembled WGS sequence"/>
</dbReference>
<name>A0A0F5QDV4_9HYPH</name>
<evidence type="ECO:0000256" key="1">
    <source>
        <dbReference type="ARBA" id="ARBA00022741"/>
    </source>
</evidence>
<dbReference type="Pfam" id="PF10609">
    <property type="entry name" value="ParA"/>
    <property type="match status" value="1"/>
</dbReference>
<dbReference type="SUPFAM" id="SSF52540">
    <property type="entry name" value="P-loop containing nucleoside triphosphate hydrolases"/>
    <property type="match status" value="1"/>
</dbReference>
<comment type="caution">
    <text evidence="3">The sequence shown here is derived from an EMBL/GenBank/DDBJ whole genome shotgun (WGS) entry which is preliminary data.</text>
</comment>
<gene>
    <name evidence="3" type="ORF">WH87_08170</name>
</gene>
<proteinExistence type="predicted"/>
<dbReference type="InterPro" id="IPR050445">
    <property type="entry name" value="Bact_polysacc_biosynth/exp"/>
</dbReference>
<dbReference type="STRING" id="1293439.WH87_08170"/>
<evidence type="ECO:0000313" key="3">
    <source>
        <dbReference type="EMBL" id="KKC38906.1"/>
    </source>
</evidence>
<keyword evidence="1" id="KW-0547">Nucleotide-binding</keyword>
<dbReference type="PANTHER" id="PTHR32309">
    <property type="entry name" value="TYROSINE-PROTEIN KINASE"/>
    <property type="match status" value="1"/>
</dbReference>
<dbReference type="Gene3D" id="3.40.50.300">
    <property type="entry name" value="P-loop containing nucleotide triphosphate hydrolases"/>
    <property type="match status" value="1"/>
</dbReference>
<organism evidence="3 4">
    <name type="scientific">Devosia epidermidihirudinis</name>
    <dbReference type="NCBI Taxonomy" id="1293439"/>
    <lineage>
        <taxon>Bacteria</taxon>
        <taxon>Pseudomonadati</taxon>
        <taxon>Pseudomonadota</taxon>
        <taxon>Alphaproteobacteria</taxon>
        <taxon>Hyphomicrobiales</taxon>
        <taxon>Devosiaceae</taxon>
        <taxon>Devosia</taxon>
    </lineage>
</organism>
<evidence type="ECO:0000313" key="4">
    <source>
        <dbReference type="Proteomes" id="UP000033411"/>
    </source>
</evidence>
<dbReference type="GO" id="GO:0004713">
    <property type="term" value="F:protein tyrosine kinase activity"/>
    <property type="evidence" value="ECO:0007669"/>
    <property type="project" value="TreeGrafter"/>
</dbReference>
<reference evidence="3 4" key="1">
    <citation type="submission" date="2015-03" db="EMBL/GenBank/DDBJ databases">
        <authorList>
            <person name="Lepp D."/>
            <person name="Hassan Y.I."/>
            <person name="Li X.-Z."/>
            <person name="Zhou T."/>
        </authorList>
    </citation>
    <scope>NUCLEOTIDE SEQUENCE [LARGE SCALE GENOMIC DNA]</scope>
    <source>
        <strain evidence="3 4">E84</strain>
    </source>
</reference>
<dbReference type="AlphaFoldDB" id="A0A0F5QDV4"/>
<keyword evidence="4" id="KW-1185">Reference proteome</keyword>
<evidence type="ECO:0000256" key="2">
    <source>
        <dbReference type="ARBA" id="ARBA00022840"/>
    </source>
</evidence>
<dbReference type="PATRIC" id="fig|1293439.3.peg.1204"/>